<dbReference type="InterPro" id="IPR036047">
    <property type="entry name" value="F-box-like_dom_sf"/>
</dbReference>
<protein>
    <recommendedName>
        <fullName evidence="1">KIB1-4 beta-propeller domain-containing protein</fullName>
    </recommendedName>
</protein>
<dbReference type="AlphaFoldDB" id="A0A6D2HJX1"/>
<sequence>MAQRATKEETLSMPDWTLLPEDLLHVVSTHLENFFDIVQARSVCSSWRSTFAFPACLLRPSYCLPSFAEFPCVSKDLCIQKIPLFLFMVQTSPAASELLCEFFLGEIGRDKSEDGVELPSPPIQCSVKVKIDPTLMNMLDRHIFPLGHQYKMIGWDPGNWRQDYRGMTFLPLNKERRRGEFIVLLNYAKRLFVLTSAEMRWMRLKRFSVASCKDLVTFRGRFYATFMNGDIFVIDPYSLEATTLLPPSELLASVSCEYLVPSGNDELFLVEKFLYYTGVSILSPFALRVSRLDEEAGKWVVVTELGDRVLFINGDLGNVCCSAKDLPYGCGVSGDSILFTNELSGVITCFYKYGGDDNFKFWRYSRENHVKTLSTFPVEGSPG</sequence>
<evidence type="ECO:0000313" key="2">
    <source>
        <dbReference type="EMBL" id="CAA7013908.1"/>
    </source>
</evidence>
<evidence type="ECO:0000313" key="3">
    <source>
        <dbReference type="EMBL" id="CAA7033034.1"/>
    </source>
</evidence>
<evidence type="ECO:0000313" key="4">
    <source>
        <dbReference type="Proteomes" id="UP000467841"/>
    </source>
</evidence>
<organism evidence="2 4">
    <name type="scientific">Microthlaspi erraticum</name>
    <dbReference type="NCBI Taxonomy" id="1685480"/>
    <lineage>
        <taxon>Eukaryota</taxon>
        <taxon>Viridiplantae</taxon>
        <taxon>Streptophyta</taxon>
        <taxon>Embryophyta</taxon>
        <taxon>Tracheophyta</taxon>
        <taxon>Spermatophyta</taxon>
        <taxon>Magnoliopsida</taxon>
        <taxon>eudicotyledons</taxon>
        <taxon>Gunneridae</taxon>
        <taxon>Pentapetalae</taxon>
        <taxon>rosids</taxon>
        <taxon>malvids</taxon>
        <taxon>Brassicales</taxon>
        <taxon>Brassicaceae</taxon>
        <taxon>Coluteocarpeae</taxon>
        <taxon>Microthlaspi</taxon>
    </lineage>
</organism>
<feature type="domain" description="KIB1-4 beta-propeller" evidence="1">
    <location>
        <begin position="102"/>
        <end position="346"/>
    </location>
</feature>
<gene>
    <name evidence="2" type="ORF">MERR_LOCUS1142</name>
    <name evidence="3" type="ORF">MERR_LOCUS20269</name>
</gene>
<dbReference type="EMBL" id="CACVBM020001129">
    <property type="protein sequence ID" value="CAA7033034.1"/>
    <property type="molecule type" value="Genomic_DNA"/>
</dbReference>
<dbReference type="Proteomes" id="UP000467841">
    <property type="component" value="Unassembled WGS sequence"/>
</dbReference>
<dbReference type="SUPFAM" id="SSF81383">
    <property type="entry name" value="F-box domain"/>
    <property type="match status" value="1"/>
</dbReference>
<accession>A0A6D2HJX1</accession>
<dbReference type="Pfam" id="PF03478">
    <property type="entry name" value="Beta-prop_KIB1-4"/>
    <property type="match status" value="1"/>
</dbReference>
<dbReference type="Gene3D" id="1.20.1280.50">
    <property type="match status" value="1"/>
</dbReference>
<proteinExistence type="predicted"/>
<name>A0A6D2HJX1_9BRAS</name>
<dbReference type="InterPro" id="IPR005174">
    <property type="entry name" value="KIB1-4_b-propeller"/>
</dbReference>
<reference evidence="2 4" key="1">
    <citation type="submission" date="2020-01" db="EMBL/GenBank/DDBJ databases">
        <authorList>
            <person name="Mishra B."/>
        </authorList>
    </citation>
    <scope>NUCLEOTIDE SEQUENCE [LARGE SCALE GENOMIC DNA]</scope>
</reference>
<dbReference type="PANTHER" id="PTHR47123">
    <property type="entry name" value="F-BOX PROTEIN SKIP23"/>
    <property type="match status" value="1"/>
</dbReference>
<evidence type="ECO:0000259" key="1">
    <source>
        <dbReference type="Pfam" id="PF03478"/>
    </source>
</evidence>
<dbReference type="PANTHER" id="PTHR47123:SF24">
    <property type="entry name" value="LOW PROTEIN: F-BOX_KELCH-REPEAT PROTEIN"/>
    <property type="match status" value="1"/>
</dbReference>
<dbReference type="InterPro" id="IPR051304">
    <property type="entry name" value="SCF_F-box_domain"/>
</dbReference>
<dbReference type="EMBL" id="CACVBM020000068">
    <property type="protein sequence ID" value="CAA7013908.1"/>
    <property type="molecule type" value="Genomic_DNA"/>
</dbReference>
<keyword evidence="4" id="KW-1185">Reference proteome</keyword>
<dbReference type="OrthoDB" id="600964at2759"/>